<dbReference type="HOGENOM" id="CLU_073620_1_0_1"/>
<dbReference type="GO" id="GO:0030246">
    <property type="term" value="F:carbohydrate binding"/>
    <property type="evidence" value="ECO:0007669"/>
    <property type="project" value="InterPro"/>
</dbReference>
<feature type="domain" description="ER membrane protein complex subunit 7 beta-sandwich" evidence="10">
    <location>
        <begin position="56"/>
        <end position="163"/>
    </location>
</feature>
<dbReference type="STRING" id="32264.T1JU01"/>
<dbReference type="EMBL" id="CAEY01000486">
    <property type="status" value="NOT_ANNOTATED_CDS"/>
    <property type="molecule type" value="Genomic_DNA"/>
</dbReference>
<evidence type="ECO:0000256" key="8">
    <source>
        <dbReference type="SAM" id="Phobius"/>
    </source>
</evidence>
<dbReference type="PANTHER" id="PTHR13605">
    <property type="entry name" value="ER MEMBRANE PROTEIN COMPLEX SUBUNIT 7"/>
    <property type="match status" value="1"/>
</dbReference>
<evidence type="ECO:0000256" key="6">
    <source>
        <dbReference type="ARBA" id="ARBA00023136"/>
    </source>
</evidence>
<feature type="chain" id="PRO_5004590713" description="ER membrane protein complex subunit 7 beta-sandwich domain-containing protein" evidence="9">
    <location>
        <begin position="19"/>
        <end position="234"/>
    </location>
</feature>
<name>T1JU01_TETUR</name>
<dbReference type="EnsemblMetazoa" id="tetur01g16050.1">
    <property type="protein sequence ID" value="tetur01g16050.1"/>
    <property type="gene ID" value="tetur01g16050"/>
</dbReference>
<feature type="signal peptide" evidence="9">
    <location>
        <begin position="1"/>
        <end position="18"/>
    </location>
</feature>
<feature type="transmembrane region" description="Helical" evidence="8">
    <location>
        <begin position="155"/>
        <end position="174"/>
    </location>
</feature>
<protein>
    <recommendedName>
        <fullName evidence="10">ER membrane protein complex subunit 7 beta-sandwich domain-containing protein</fullName>
    </recommendedName>
</protein>
<comment type="similarity">
    <text evidence="2">Belongs to the EMC7 family.</text>
</comment>
<keyword evidence="5 8" id="KW-1133">Transmembrane helix</keyword>
<reference evidence="12" key="1">
    <citation type="submission" date="2011-08" db="EMBL/GenBank/DDBJ databases">
        <authorList>
            <person name="Rombauts S."/>
        </authorList>
    </citation>
    <scope>NUCLEOTIDE SEQUENCE</scope>
    <source>
        <strain evidence="12">London</strain>
    </source>
</reference>
<evidence type="ECO:0000259" key="10">
    <source>
        <dbReference type="Pfam" id="PF09430"/>
    </source>
</evidence>
<dbReference type="InterPro" id="IPR013784">
    <property type="entry name" value="Carb-bd-like_fold"/>
</dbReference>
<evidence type="ECO:0000313" key="11">
    <source>
        <dbReference type="EnsemblMetazoa" id="tetur01g16050.1"/>
    </source>
</evidence>
<dbReference type="InterPro" id="IPR039163">
    <property type="entry name" value="EMC7"/>
</dbReference>
<dbReference type="OrthoDB" id="27095at2759"/>
<dbReference type="InterPro" id="IPR019008">
    <property type="entry name" value="Beta_sandwich_EMC7"/>
</dbReference>
<evidence type="ECO:0000256" key="1">
    <source>
        <dbReference type="ARBA" id="ARBA00004167"/>
    </source>
</evidence>
<evidence type="ECO:0000256" key="5">
    <source>
        <dbReference type="ARBA" id="ARBA00022989"/>
    </source>
</evidence>
<keyword evidence="3 8" id="KW-0812">Transmembrane</keyword>
<sequence length="234" mass="26708">MNLIVALLIVICAFICNAQEGSIYINELPLNSKSTGFYTIEGRVFPAPNVSITPSWFTSTRIIVNYGQFLAFMRKDGSFEINQVPSGSYLVEVTNPDLFYKPTRVDINSKGKIRARKVNYIQSSAVQQISYPLKYRPQSPFKYFQTRETWRITDFLFNPMVLMMVLPLVLIMVLPKMMNAADVETQRELNNKQIPKYDVPELSEMMTNWFSGGASGLNKPESPGLKANKLLRKR</sequence>
<dbReference type="Pfam" id="PF09430">
    <property type="entry name" value="EMC7_beta-sandw"/>
    <property type="match status" value="1"/>
</dbReference>
<dbReference type="Proteomes" id="UP000015104">
    <property type="component" value="Unassembled WGS sequence"/>
</dbReference>
<evidence type="ECO:0000256" key="3">
    <source>
        <dbReference type="ARBA" id="ARBA00022692"/>
    </source>
</evidence>
<dbReference type="GO" id="GO:0072546">
    <property type="term" value="C:EMC complex"/>
    <property type="evidence" value="ECO:0007669"/>
    <property type="project" value="TreeGrafter"/>
</dbReference>
<keyword evidence="4 9" id="KW-0732">Signal</keyword>
<comment type="subcellular location">
    <subcellularLocation>
        <location evidence="1">Membrane</location>
        <topology evidence="1">Single-pass membrane protein</topology>
    </subcellularLocation>
</comment>
<evidence type="ECO:0000256" key="9">
    <source>
        <dbReference type="SAM" id="SignalP"/>
    </source>
</evidence>
<reference evidence="11" key="2">
    <citation type="submission" date="2015-06" db="UniProtKB">
        <authorList>
            <consortium name="EnsemblMetazoa"/>
        </authorList>
    </citation>
    <scope>IDENTIFICATION</scope>
</reference>
<feature type="region of interest" description="Disordered" evidence="7">
    <location>
        <begin position="213"/>
        <end position="234"/>
    </location>
</feature>
<gene>
    <name evidence="11" type="primary">107359796</name>
</gene>
<organism evidence="11 12">
    <name type="scientific">Tetranychus urticae</name>
    <name type="common">Two-spotted spider mite</name>
    <dbReference type="NCBI Taxonomy" id="32264"/>
    <lineage>
        <taxon>Eukaryota</taxon>
        <taxon>Metazoa</taxon>
        <taxon>Ecdysozoa</taxon>
        <taxon>Arthropoda</taxon>
        <taxon>Chelicerata</taxon>
        <taxon>Arachnida</taxon>
        <taxon>Acari</taxon>
        <taxon>Acariformes</taxon>
        <taxon>Trombidiformes</taxon>
        <taxon>Prostigmata</taxon>
        <taxon>Eleutherengona</taxon>
        <taxon>Raphignathae</taxon>
        <taxon>Tetranychoidea</taxon>
        <taxon>Tetranychidae</taxon>
        <taxon>Tetranychus</taxon>
    </lineage>
</organism>
<dbReference type="SUPFAM" id="SSF49452">
    <property type="entry name" value="Starch-binding domain-like"/>
    <property type="match status" value="1"/>
</dbReference>
<dbReference type="AlphaFoldDB" id="T1JU01"/>
<accession>T1JU01</accession>
<dbReference type="OMA" id="MMLAMPY"/>
<keyword evidence="12" id="KW-1185">Reference proteome</keyword>
<evidence type="ECO:0000256" key="4">
    <source>
        <dbReference type="ARBA" id="ARBA00022729"/>
    </source>
</evidence>
<evidence type="ECO:0000313" key="12">
    <source>
        <dbReference type="Proteomes" id="UP000015104"/>
    </source>
</evidence>
<dbReference type="eggNOG" id="KOG3306">
    <property type="taxonomic scope" value="Eukaryota"/>
</dbReference>
<keyword evidence="6 8" id="KW-0472">Membrane</keyword>
<dbReference type="KEGG" id="tut:107359796"/>
<proteinExistence type="inferred from homology"/>
<dbReference type="PANTHER" id="PTHR13605:SF4">
    <property type="entry name" value="ER MEMBRANE PROTEIN COMPLEX SUBUNIT 7"/>
    <property type="match status" value="1"/>
</dbReference>
<evidence type="ECO:0000256" key="2">
    <source>
        <dbReference type="ARBA" id="ARBA00008880"/>
    </source>
</evidence>
<evidence type="ECO:0000256" key="7">
    <source>
        <dbReference type="SAM" id="MobiDB-lite"/>
    </source>
</evidence>